<organism evidence="2 3">
    <name type="scientific">Ridgeia piscesae</name>
    <name type="common">Tubeworm</name>
    <dbReference type="NCBI Taxonomy" id="27915"/>
    <lineage>
        <taxon>Eukaryota</taxon>
        <taxon>Metazoa</taxon>
        <taxon>Spiralia</taxon>
        <taxon>Lophotrochozoa</taxon>
        <taxon>Annelida</taxon>
        <taxon>Polychaeta</taxon>
        <taxon>Sedentaria</taxon>
        <taxon>Canalipalpata</taxon>
        <taxon>Sabellida</taxon>
        <taxon>Siboglinidae</taxon>
        <taxon>Ridgeia</taxon>
    </lineage>
</organism>
<protein>
    <submittedName>
        <fullName evidence="2">Uncharacterized protein</fullName>
    </submittedName>
</protein>
<evidence type="ECO:0000313" key="3">
    <source>
        <dbReference type="Proteomes" id="UP001209878"/>
    </source>
</evidence>
<sequence>MSARRPKQFVPQGGMWNTPKATYSKETQQLLKTMMQESKLTNFQQRQLDQAMKGGSALPTRVHPTTSELPAPPPAPVPQSKVIDPRTYSSHTRHKDDIEATGAYTREKFHPKPLTKYRGYYDKEKDRLGNIMAYGEDIPPIDAEKAFMRGLPKEEPKVDRFDELMLELEDRKQFLKDMEAIGQGKQYRVIIQTEISQLIREMEVLDKKRTAELERRMKAESEQPQKKEKDSEDHGDTQTTAHVSFEK</sequence>
<feature type="compositionally biased region" description="Basic and acidic residues" evidence="1">
    <location>
        <begin position="214"/>
        <end position="236"/>
    </location>
</feature>
<dbReference type="InterPro" id="IPR007914">
    <property type="entry name" value="UPF0193"/>
</dbReference>
<keyword evidence="3" id="KW-1185">Reference proteome</keyword>
<comment type="caution">
    <text evidence="2">The sequence shown here is derived from an EMBL/GenBank/DDBJ whole genome shotgun (WGS) entry which is preliminary data.</text>
</comment>
<reference evidence="2" key="1">
    <citation type="journal article" date="2023" name="Mol. Biol. Evol.">
        <title>Third-Generation Sequencing Reveals the Adaptive Role of the Epigenome in Three Deep-Sea Polychaetes.</title>
        <authorList>
            <person name="Perez M."/>
            <person name="Aroh O."/>
            <person name="Sun Y."/>
            <person name="Lan Y."/>
            <person name="Juniper S.K."/>
            <person name="Young C.R."/>
            <person name="Angers B."/>
            <person name="Qian P.Y."/>
        </authorList>
    </citation>
    <scope>NUCLEOTIDE SEQUENCE</scope>
    <source>
        <strain evidence="2">R07B-5</strain>
    </source>
</reference>
<dbReference type="PANTHER" id="PTHR28348">
    <property type="entry name" value="UPF0193 PROTEIN EVG1"/>
    <property type="match status" value="1"/>
</dbReference>
<name>A0AAD9KYV2_RIDPI</name>
<dbReference type="AlphaFoldDB" id="A0AAD9KYV2"/>
<feature type="region of interest" description="Disordered" evidence="1">
    <location>
        <begin position="51"/>
        <end position="95"/>
    </location>
</feature>
<gene>
    <name evidence="2" type="ORF">NP493_453g02044</name>
</gene>
<feature type="compositionally biased region" description="Polar residues" evidence="1">
    <location>
        <begin position="237"/>
        <end position="247"/>
    </location>
</feature>
<dbReference type="PANTHER" id="PTHR28348:SF1">
    <property type="entry name" value="UPF0193 PROTEIN EVG1"/>
    <property type="match status" value="1"/>
</dbReference>
<dbReference type="EMBL" id="JAODUO010000453">
    <property type="protein sequence ID" value="KAK2180213.1"/>
    <property type="molecule type" value="Genomic_DNA"/>
</dbReference>
<proteinExistence type="predicted"/>
<evidence type="ECO:0000256" key="1">
    <source>
        <dbReference type="SAM" id="MobiDB-lite"/>
    </source>
</evidence>
<feature type="region of interest" description="Disordered" evidence="1">
    <location>
        <begin position="1"/>
        <end position="21"/>
    </location>
</feature>
<evidence type="ECO:0000313" key="2">
    <source>
        <dbReference type="EMBL" id="KAK2180213.1"/>
    </source>
</evidence>
<dbReference type="Pfam" id="PF05250">
    <property type="entry name" value="UPF0193"/>
    <property type="match status" value="1"/>
</dbReference>
<accession>A0AAD9KYV2</accession>
<feature type="region of interest" description="Disordered" evidence="1">
    <location>
        <begin position="214"/>
        <end position="247"/>
    </location>
</feature>
<dbReference type="Proteomes" id="UP001209878">
    <property type="component" value="Unassembled WGS sequence"/>
</dbReference>